<dbReference type="PANTHER" id="PTHR15937:SF3">
    <property type="entry name" value="TRANSMEMBRANE 7 SUPERFAMILY MEMBER 3"/>
    <property type="match status" value="1"/>
</dbReference>
<comment type="caution">
    <text evidence="7">The sequence shown here is derived from an EMBL/GenBank/DDBJ whole genome shotgun (WGS) entry which is preliminary data.</text>
</comment>
<name>A0ABQ9J2J9_9CUCU</name>
<comment type="subcellular location">
    <subcellularLocation>
        <location evidence="1">Membrane</location>
        <topology evidence="1">Multi-pass membrane protein</topology>
    </subcellularLocation>
</comment>
<protein>
    <recommendedName>
        <fullName evidence="6">TM7S3/TM198-like domain-containing protein</fullName>
    </recommendedName>
</protein>
<evidence type="ECO:0000313" key="7">
    <source>
        <dbReference type="EMBL" id="KAJ8971699.1"/>
    </source>
</evidence>
<dbReference type="Proteomes" id="UP001162164">
    <property type="component" value="Unassembled WGS sequence"/>
</dbReference>
<evidence type="ECO:0000259" key="6">
    <source>
        <dbReference type="Pfam" id="PF13886"/>
    </source>
</evidence>
<evidence type="ECO:0000256" key="2">
    <source>
        <dbReference type="ARBA" id="ARBA00022692"/>
    </source>
</evidence>
<keyword evidence="3 5" id="KW-1133">Transmembrane helix</keyword>
<proteinExistence type="predicted"/>
<feature type="transmembrane region" description="Helical" evidence="5">
    <location>
        <begin position="517"/>
        <end position="537"/>
    </location>
</feature>
<evidence type="ECO:0000313" key="8">
    <source>
        <dbReference type="Proteomes" id="UP001162164"/>
    </source>
</evidence>
<evidence type="ECO:0000256" key="5">
    <source>
        <dbReference type="SAM" id="Phobius"/>
    </source>
</evidence>
<evidence type="ECO:0000256" key="1">
    <source>
        <dbReference type="ARBA" id="ARBA00004141"/>
    </source>
</evidence>
<feature type="transmembrane region" description="Helical" evidence="5">
    <location>
        <begin position="386"/>
        <end position="405"/>
    </location>
</feature>
<feature type="transmembrane region" description="Helical" evidence="5">
    <location>
        <begin position="492"/>
        <end position="510"/>
    </location>
</feature>
<feature type="transmembrane region" description="Helical" evidence="5">
    <location>
        <begin position="412"/>
        <end position="434"/>
    </location>
</feature>
<dbReference type="PANTHER" id="PTHR15937">
    <property type="entry name" value="TRANSMEMBRANE 7 SUPERFAMILY MEMBER 3"/>
    <property type="match status" value="1"/>
</dbReference>
<reference evidence="7" key="1">
    <citation type="journal article" date="2023" name="Insect Mol. Biol.">
        <title>Genome sequencing provides insights into the evolution of gene families encoding plant cell wall-degrading enzymes in longhorned beetles.</title>
        <authorList>
            <person name="Shin N.R."/>
            <person name="Okamura Y."/>
            <person name="Kirsch R."/>
            <person name="Pauchet Y."/>
        </authorList>
    </citation>
    <scope>NUCLEOTIDE SEQUENCE</scope>
    <source>
        <strain evidence="7">MMC_N1</strain>
    </source>
</reference>
<keyword evidence="8" id="KW-1185">Reference proteome</keyword>
<dbReference type="InterPro" id="IPR025256">
    <property type="entry name" value="TM7S3/TM198-like_dom"/>
</dbReference>
<sequence>MREPSASPSPQRLLTSFLTDLLKNLSKVAEDWATLRVRACVDQRSAVRLSGPVCPKCPISYLHTRVHTYLNLRHCDEDIEIDLLPYRPNNRTVYKQYASLSEIKTEIHINHISDDIGFFIIQVHSFIENLTLSYNSSILLHSHVTGTNIGLIYNEGNSKANFYIFRGVQYNKEVPILLVVTVYDYLDPLPGGCNLSLDNKLAPYQIISYTDDYIGVESQPPSTFGLSCDEDKIEVDMYHMFLREYDNNIQSYFDGIEKMLTVETIQLNGKKVRPAEGYYKYHRLYSAYRGTGEVFAVIATYNNRSSAYVSAVSYGCDLMDWDKCIAPVTDYWKYISALMVLLGTVISFVGHKFFRLTLFIMGFVFGIFFTYLAVSYDGHIELNEKIVTSVIIGFFYGVIWIFIWWKYGVPLLSVHLTFILAGILFASTIFYAGLALKHLLKATAGSWEQWLGGNERTDSLAREGSELELVGPEPLVAISRALSDLVVFTNNVNFWLTFTSLVIVCLIILVPSTMHGHIFACSFLGAFACVVVLNYYLGGNLQYIIINTLRRATVKDFNVAIVDPPFQLAGNRSRGRKMACTLRCGYFAVVGYVLQLRDQRGKPPFPPNRSGIILANLTNSPSERSPLLQSESVSVPYNV</sequence>
<accession>A0ABQ9J2J9</accession>
<evidence type="ECO:0000256" key="4">
    <source>
        <dbReference type="ARBA" id="ARBA00023136"/>
    </source>
</evidence>
<feature type="transmembrane region" description="Helical" evidence="5">
    <location>
        <begin position="356"/>
        <end position="374"/>
    </location>
</feature>
<feature type="domain" description="TM7S3/TM198-like" evidence="6">
    <location>
        <begin position="487"/>
        <end position="595"/>
    </location>
</feature>
<feature type="domain" description="TM7S3/TM198-like" evidence="6">
    <location>
        <begin position="337"/>
        <end position="428"/>
    </location>
</feature>
<dbReference type="Pfam" id="PF13886">
    <property type="entry name" value="TM7S3_TM198"/>
    <property type="match status" value="2"/>
</dbReference>
<gene>
    <name evidence="7" type="ORF">NQ317_008537</name>
</gene>
<evidence type="ECO:0000256" key="3">
    <source>
        <dbReference type="ARBA" id="ARBA00022989"/>
    </source>
</evidence>
<keyword evidence="4 5" id="KW-0472">Membrane</keyword>
<organism evidence="7 8">
    <name type="scientific">Molorchus minor</name>
    <dbReference type="NCBI Taxonomy" id="1323400"/>
    <lineage>
        <taxon>Eukaryota</taxon>
        <taxon>Metazoa</taxon>
        <taxon>Ecdysozoa</taxon>
        <taxon>Arthropoda</taxon>
        <taxon>Hexapoda</taxon>
        <taxon>Insecta</taxon>
        <taxon>Pterygota</taxon>
        <taxon>Neoptera</taxon>
        <taxon>Endopterygota</taxon>
        <taxon>Coleoptera</taxon>
        <taxon>Polyphaga</taxon>
        <taxon>Cucujiformia</taxon>
        <taxon>Chrysomeloidea</taxon>
        <taxon>Cerambycidae</taxon>
        <taxon>Lamiinae</taxon>
        <taxon>Monochamini</taxon>
        <taxon>Molorchus</taxon>
    </lineage>
</organism>
<dbReference type="EMBL" id="JAPWTJ010001443">
    <property type="protein sequence ID" value="KAJ8971699.1"/>
    <property type="molecule type" value="Genomic_DNA"/>
</dbReference>
<dbReference type="Pfam" id="PF25992">
    <property type="entry name" value="Ig_TM7SF3_N"/>
    <property type="match status" value="1"/>
</dbReference>
<dbReference type="InterPro" id="IPR042502">
    <property type="entry name" value="TM7SF3"/>
</dbReference>
<keyword evidence="2 5" id="KW-0812">Transmembrane</keyword>